<dbReference type="Pfam" id="PF07538">
    <property type="entry name" value="ChW"/>
    <property type="match status" value="2"/>
</dbReference>
<dbReference type="EMBL" id="CP017267">
    <property type="protein sequence ID" value="APB31718.1"/>
    <property type="molecule type" value="Genomic_DNA"/>
</dbReference>
<protein>
    <recommendedName>
        <fullName evidence="8">Lysozyme</fullName>
    </recommendedName>
</protein>
<dbReference type="GO" id="GO:0009253">
    <property type="term" value="P:peptidoglycan catabolic process"/>
    <property type="evidence" value="ECO:0007669"/>
    <property type="project" value="InterPro"/>
</dbReference>
<dbReference type="InterPro" id="IPR002053">
    <property type="entry name" value="Glyco_hydro_25"/>
</dbReference>
<organism evidence="6 7">
    <name type="scientific">Vagococcus teuberi</name>
    <dbReference type="NCBI Taxonomy" id="519472"/>
    <lineage>
        <taxon>Bacteria</taxon>
        <taxon>Bacillati</taxon>
        <taxon>Bacillota</taxon>
        <taxon>Bacilli</taxon>
        <taxon>Lactobacillales</taxon>
        <taxon>Enterococcaceae</taxon>
        <taxon>Vagococcus</taxon>
    </lineage>
</organism>
<dbReference type="GO" id="GO:0016998">
    <property type="term" value="P:cell wall macromolecule catabolic process"/>
    <property type="evidence" value="ECO:0007669"/>
    <property type="project" value="InterPro"/>
</dbReference>
<feature type="compositionally biased region" description="Polar residues" evidence="4">
    <location>
        <begin position="41"/>
        <end position="74"/>
    </location>
</feature>
<dbReference type="PANTHER" id="PTHR34135:SF2">
    <property type="entry name" value="LYSOZYME"/>
    <property type="match status" value="1"/>
</dbReference>
<reference evidence="6 7" key="1">
    <citation type="submission" date="2016-09" db="EMBL/GenBank/DDBJ databases">
        <title>Vagococcus teuberi sp. nov., isolated from the Malian artisanal sour milk fene.</title>
        <authorList>
            <person name="Wullschleger S."/>
            <person name="Seifert C."/>
            <person name="Baumgartner S."/>
            <person name="Lacroix C."/>
            <person name="Bonfoh B."/>
            <person name="Stevens M.J."/>
            <person name="Meile L."/>
        </authorList>
    </citation>
    <scope>NUCLEOTIDE SEQUENCE [LARGE SCALE GENOMIC DNA]</scope>
    <source>
        <strain evidence="6 7">DSM 21459</strain>
    </source>
</reference>
<dbReference type="RefSeq" id="WP_071457315.1">
    <property type="nucleotide sequence ID" value="NZ_CP017267.1"/>
</dbReference>
<name>A0A1J0A705_9ENTE</name>
<keyword evidence="2" id="KW-0378">Hydrolase</keyword>
<dbReference type="Pfam" id="PF01183">
    <property type="entry name" value="Glyco_hydro_25"/>
    <property type="match status" value="1"/>
</dbReference>
<gene>
    <name evidence="6" type="ORF">BHY08_07680</name>
</gene>
<evidence type="ECO:0000256" key="3">
    <source>
        <dbReference type="ARBA" id="ARBA00023295"/>
    </source>
</evidence>
<evidence type="ECO:0000313" key="7">
    <source>
        <dbReference type="Proteomes" id="UP000191200"/>
    </source>
</evidence>
<feature type="region of interest" description="Disordered" evidence="4">
    <location>
        <begin position="41"/>
        <end position="81"/>
    </location>
</feature>
<dbReference type="GO" id="GO:0016052">
    <property type="term" value="P:carbohydrate catabolic process"/>
    <property type="evidence" value="ECO:0007669"/>
    <property type="project" value="TreeGrafter"/>
</dbReference>
<dbReference type="OrthoDB" id="2173042at2"/>
<sequence>MNYKVRLGVLSLALLCTPVLANAQNDIESTHSDLSTIATESTTETFKVEESTSTTGSNSVEAETYNSSTTSSDLNNKRSSEEEALELMISDTENEFPSDRSDLYPDDVKPSARAIGTPYIGLYDRNTPQKGFIDVSSHNGVLSVEQYRTLKNAGVTGVVVKLTEATSYINPLAQGQINNAKKAGLKVSAYHYSWHSNNAQARLEADYFAQAAVRFGLDKSTIMVNDIEDPKIFGKADHNATSLAFQKRLNELGFGNVTHYVGAYWITSGAINPNKLGYKNIWVAAYPYQLSSQQQYSNYGAWQWSSKLTVPGISGTLDISSDYSGKYTQPKTPTTSGNSINSNTNTGNSNIKGNFQQNPNPAIGLWYRSHVADKGWLGYAGTEYTSGTTGENRRLEAIDVRWNREKNSIRSSFQDINGRWVEVGTDITGTTGQALAIQRVCFASNDDLLKTGRRIQYRVHSQDVGWSAWKEEGRPAGTTGKKIEAIEMRMIKNGVVEKG</sequence>
<dbReference type="STRING" id="519472.BHY08_07680"/>
<dbReference type="PANTHER" id="PTHR34135">
    <property type="entry name" value="LYSOZYME"/>
    <property type="match status" value="1"/>
</dbReference>
<dbReference type="InterPro" id="IPR017853">
    <property type="entry name" value="GH"/>
</dbReference>
<evidence type="ECO:0000256" key="4">
    <source>
        <dbReference type="SAM" id="MobiDB-lite"/>
    </source>
</evidence>
<dbReference type="SMART" id="SM00728">
    <property type="entry name" value="ChW"/>
    <property type="match status" value="2"/>
</dbReference>
<evidence type="ECO:0000313" key="6">
    <source>
        <dbReference type="EMBL" id="APB31718.1"/>
    </source>
</evidence>
<evidence type="ECO:0000256" key="5">
    <source>
        <dbReference type="SAM" id="SignalP"/>
    </source>
</evidence>
<comment type="similarity">
    <text evidence="1">Belongs to the glycosyl hydrolase 25 family.</text>
</comment>
<dbReference type="SMART" id="SM00641">
    <property type="entry name" value="Glyco_25"/>
    <property type="match status" value="1"/>
</dbReference>
<dbReference type="Gene3D" id="3.20.20.80">
    <property type="entry name" value="Glycosidases"/>
    <property type="match status" value="1"/>
</dbReference>
<evidence type="ECO:0000256" key="2">
    <source>
        <dbReference type="ARBA" id="ARBA00022801"/>
    </source>
</evidence>
<keyword evidence="3" id="KW-0326">Glycosidase</keyword>
<evidence type="ECO:0000256" key="1">
    <source>
        <dbReference type="ARBA" id="ARBA00010646"/>
    </source>
</evidence>
<keyword evidence="5" id="KW-0732">Signal</keyword>
<feature type="compositionally biased region" description="Low complexity" evidence="4">
    <location>
        <begin position="334"/>
        <end position="351"/>
    </location>
</feature>
<dbReference type="InterPro" id="IPR006637">
    <property type="entry name" value="ChW"/>
</dbReference>
<dbReference type="GO" id="GO:0003796">
    <property type="term" value="F:lysozyme activity"/>
    <property type="evidence" value="ECO:0007669"/>
    <property type="project" value="InterPro"/>
</dbReference>
<feature type="region of interest" description="Disordered" evidence="4">
    <location>
        <begin position="327"/>
        <end position="354"/>
    </location>
</feature>
<dbReference type="InterPro" id="IPR018077">
    <property type="entry name" value="Glyco_hydro_fam25_subgr"/>
</dbReference>
<dbReference type="AlphaFoldDB" id="A0A1J0A705"/>
<dbReference type="PROSITE" id="PS51904">
    <property type="entry name" value="GLYCOSYL_HYDROL_F25_2"/>
    <property type="match status" value="1"/>
</dbReference>
<keyword evidence="7" id="KW-1185">Reference proteome</keyword>
<dbReference type="KEGG" id="vte:BHY08_07680"/>
<dbReference type="SUPFAM" id="SSF51445">
    <property type="entry name" value="(Trans)glycosidases"/>
    <property type="match status" value="1"/>
</dbReference>
<evidence type="ECO:0008006" key="8">
    <source>
        <dbReference type="Google" id="ProtNLM"/>
    </source>
</evidence>
<feature type="signal peptide" evidence="5">
    <location>
        <begin position="1"/>
        <end position="23"/>
    </location>
</feature>
<proteinExistence type="inferred from homology"/>
<dbReference type="Proteomes" id="UP000191200">
    <property type="component" value="Chromosome"/>
</dbReference>
<feature type="chain" id="PRO_5009608636" description="Lysozyme" evidence="5">
    <location>
        <begin position="24"/>
        <end position="499"/>
    </location>
</feature>
<accession>A0A1J0A705</accession>